<dbReference type="InterPro" id="IPR047137">
    <property type="entry name" value="ORF3"/>
</dbReference>
<dbReference type="AlphaFoldDB" id="A0A917RP30"/>
<keyword evidence="4" id="KW-1185">Reference proteome</keyword>
<accession>A0A917RP30</accession>
<feature type="domain" description="Coenzyme Q-binding protein COQ10 START" evidence="2">
    <location>
        <begin position="108"/>
        <end position="228"/>
    </location>
</feature>
<dbReference type="PANTHER" id="PTHR33824:SF7">
    <property type="entry name" value="POLYKETIDE CYCLASE_DEHYDRASE AND LIPID TRANSPORT SUPERFAMILY PROTEIN"/>
    <property type="match status" value="1"/>
</dbReference>
<sequence>MADQRKEAGVASNPIKQQIRGLAGVAGRMALGAVRRRVEQTTRQLTDFAENGGMRTVGQLAGAEGRFGRVKGLAKMAFGGLKAKLGFGGRGAKGKKLKFLNIVESLDIGAPVRVVYNQWTQFQDWPSFMKKVEKVVQDEDAKLTFQAKIFWSRRSWQSTITEQVPDEKIIWRSQGAKGYVDGSVTFHEVTPDLTRVLVVLEYHPKGFMEHVGKIWRAQGRRARLEFKHFRRHVMIEDLLHPDDVEGWRGVIHEGEVVKDHETALREEEEQEREREQRAEGGRPEEAEDEYEEAEEREEPEEGEEGEEAEEAEDEYEEGEEPEEEEERPRRRAVPEQAQEERRRRRLPWSPRRGERPEAGAGEPRGRERRPERGAEEEPRRRGTARGEREETGGRREEPRRHRAEGREEPPRRGRRAPAPEPRGRGR</sequence>
<dbReference type="PANTHER" id="PTHR33824">
    <property type="entry name" value="POLYKETIDE CYCLASE/DEHYDRASE AND LIPID TRANSPORT SUPERFAMILY PROTEIN"/>
    <property type="match status" value="1"/>
</dbReference>
<evidence type="ECO:0000256" key="1">
    <source>
        <dbReference type="SAM" id="MobiDB-lite"/>
    </source>
</evidence>
<name>A0A917RP30_9ACTN</name>
<dbReference type="EMBL" id="BMNT01000053">
    <property type="protein sequence ID" value="GGL16259.1"/>
    <property type="molecule type" value="Genomic_DNA"/>
</dbReference>
<dbReference type="CDD" id="cd07817">
    <property type="entry name" value="SRPBCC_8"/>
    <property type="match status" value="1"/>
</dbReference>
<comment type="caution">
    <text evidence="3">The sequence shown here is derived from an EMBL/GenBank/DDBJ whole genome shotgun (WGS) entry which is preliminary data.</text>
</comment>
<dbReference type="Gene3D" id="3.30.530.20">
    <property type="match status" value="1"/>
</dbReference>
<feature type="compositionally biased region" description="Acidic residues" evidence="1">
    <location>
        <begin position="285"/>
        <end position="325"/>
    </location>
</feature>
<organism evidence="3 4">
    <name type="scientific">Sphaerisporangium melleum</name>
    <dbReference type="NCBI Taxonomy" id="321316"/>
    <lineage>
        <taxon>Bacteria</taxon>
        <taxon>Bacillati</taxon>
        <taxon>Actinomycetota</taxon>
        <taxon>Actinomycetes</taxon>
        <taxon>Streptosporangiales</taxon>
        <taxon>Streptosporangiaceae</taxon>
        <taxon>Sphaerisporangium</taxon>
    </lineage>
</organism>
<evidence type="ECO:0000259" key="2">
    <source>
        <dbReference type="Pfam" id="PF03364"/>
    </source>
</evidence>
<protein>
    <recommendedName>
        <fullName evidence="2">Coenzyme Q-binding protein COQ10 START domain-containing protein</fullName>
    </recommendedName>
</protein>
<feature type="compositionally biased region" description="Basic and acidic residues" evidence="1">
    <location>
        <begin position="258"/>
        <end position="284"/>
    </location>
</feature>
<feature type="region of interest" description="Disordered" evidence="1">
    <location>
        <begin position="258"/>
        <end position="426"/>
    </location>
</feature>
<dbReference type="InterPro" id="IPR005031">
    <property type="entry name" value="COQ10_START"/>
</dbReference>
<gene>
    <name evidence="3" type="ORF">GCM10007964_67810</name>
</gene>
<dbReference type="Pfam" id="PF03364">
    <property type="entry name" value="Polyketide_cyc"/>
    <property type="match status" value="1"/>
</dbReference>
<evidence type="ECO:0000313" key="4">
    <source>
        <dbReference type="Proteomes" id="UP000645217"/>
    </source>
</evidence>
<evidence type="ECO:0000313" key="3">
    <source>
        <dbReference type="EMBL" id="GGL16259.1"/>
    </source>
</evidence>
<reference evidence="3" key="1">
    <citation type="journal article" date="2014" name="Int. J. Syst. Evol. Microbiol.">
        <title>Complete genome sequence of Corynebacterium casei LMG S-19264T (=DSM 44701T), isolated from a smear-ripened cheese.</title>
        <authorList>
            <consortium name="US DOE Joint Genome Institute (JGI-PGF)"/>
            <person name="Walter F."/>
            <person name="Albersmeier A."/>
            <person name="Kalinowski J."/>
            <person name="Ruckert C."/>
        </authorList>
    </citation>
    <scope>NUCLEOTIDE SEQUENCE</scope>
    <source>
        <strain evidence="3">JCM 13064</strain>
    </source>
</reference>
<dbReference type="Proteomes" id="UP000645217">
    <property type="component" value="Unassembled WGS sequence"/>
</dbReference>
<proteinExistence type="predicted"/>
<reference evidence="3" key="2">
    <citation type="submission" date="2020-09" db="EMBL/GenBank/DDBJ databases">
        <authorList>
            <person name="Sun Q."/>
            <person name="Ohkuma M."/>
        </authorList>
    </citation>
    <scope>NUCLEOTIDE SEQUENCE</scope>
    <source>
        <strain evidence="3">JCM 13064</strain>
    </source>
</reference>
<feature type="compositionally biased region" description="Basic and acidic residues" evidence="1">
    <location>
        <begin position="351"/>
        <end position="411"/>
    </location>
</feature>
<dbReference type="SUPFAM" id="SSF55961">
    <property type="entry name" value="Bet v1-like"/>
    <property type="match status" value="1"/>
</dbReference>
<dbReference type="InterPro" id="IPR023393">
    <property type="entry name" value="START-like_dom_sf"/>
</dbReference>